<keyword evidence="1" id="KW-1133">Transmembrane helix</keyword>
<feature type="transmembrane region" description="Helical" evidence="1">
    <location>
        <begin position="5"/>
        <end position="24"/>
    </location>
</feature>
<organism evidence="2">
    <name type="scientific">marine metagenome</name>
    <dbReference type="NCBI Taxonomy" id="408172"/>
    <lineage>
        <taxon>unclassified sequences</taxon>
        <taxon>metagenomes</taxon>
        <taxon>ecological metagenomes</taxon>
    </lineage>
</organism>
<reference evidence="2" key="1">
    <citation type="submission" date="2018-05" db="EMBL/GenBank/DDBJ databases">
        <authorList>
            <person name="Lanie J.A."/>
            <person name="Ng W.-L."/>
            <person name="Kazmierczak K.M."/>
            <person name="Andrzejewski T.M."/>
            <person name="Davidsen T.M."/>
            <person name="Wayne K.J."/>
            <person name="Tettelin H."/>
            <person name="Glass J.I."/>
            <person name="Rusch D."/>
            <person name="Podicherti R."/>
            <person name="Tsui H.-C.T."/>
            <person name="Winkler M.E."/>
        </authorList>
    </citation>
    <scope>NUCLEOTIDE SEQUENCE</scope>
</reference>
<name>A0A382GNG8_9ZZZZ</name>
<protein>
    <submittedName>
        <fullName evidence="2">Uncharacterized protein</fullName>
    </submittedName>
</protein>
<dbReference type="EMBL" id="UINC01056526">
    <property type="protein sequence ID" value="SVB76666.1"/>
    <property type="molecule type" value="Genomic_DNA"/>
</dbReference>
<dbReference type="InterPro" id="IPR012902">
    <property type="entry name" value="N_methyl_site"/>
</dbReference>
<dbReference type="AlphaFoldDB" id="A0A382GNG8"/>
<evidence type="ECO:0000256" key="1">
    <source>
        <dbReference type="SAM" id="Phobius"/>
    </source>
</evidence>
<dbReference type="NCBIfam" id="TIGR02532">
    <property type="entry name" value="IV_pilin_GFxxxE"/>
    <property type="match status" value="1"/>
</dbReference>
<proteinExistence type="predicted"/>
<evidence type="ECO:0000313" key="2">
    <source>
        <dbReference type="EMBL" id="SVB76666.1"/>
    </source>
</evidence>
<accession>A0A382GNG8</accession>
<sequence>MKKTWAFTLIELLVVIAFIASMSMNNSAGLF</sequence>
<keyword evidence="1" id="KW-0812">Transmembrane</keyword>
<keyword evidence="1" id="KW-0472">Membrane</keyword>
<gene>
    <name evidence="2" type="ORF">METZ01_LOCUS229520</name>
</gene>